<dbReference type="InterPro" id="IPR041027">
    <property type="entry name" value="FtsK_alpha"/>
</dbReference>
<evidence type="ECO:0000256" key="9">
    <source>
        <dbReference type="ARBA" id="ARBA00022989"/>
    </source>
</evidence>
<dbReference type="HOGENOM" id="CLU_001981_9_2_9"/>
<evidence type="ECO:0000256" key="4">
    <source>
        <dbReference type="ARBA" id="ARBA00022618"/>
    </source>
</evidence>
<comment type="subunit">
    <text evidence="14">Homohexamer. Forms a ring that surrounds DNA.</text>
</comment>
<dbReference type="SMART" id="SM00843">
    <property type="entry name" value="Ftsk_gamma"/>
    <property type="match status" value="1"/>
</dbReference>
<name>D9S3K3_THEOJ</name>
<evidence type="ECO:0000256" key="16">
    <source>
        <dbReference type="SAM" id="Phobius"/>
    </source>
</evidence>
<dbReference type="InterPro" id="IPR002543">
    <property type="entry name" value="FtsK_dom"/>
</dbReference>
<gene>
    <name evidence="18" type="ordered locus">Toce_1223</name>
</gene>
<evidence type="ECO:0000256" key="3">
    <source>
        <dbReference type="ARBA" id="ARBA00022475"/>
    </source>
</evidence>
<keyword evidence="8 15" id="KW-0067">ATP-binding</keyword>
<evidence type="ECO:0000256" key="12">
    <source>
        <dbReference type="ARBA" id="ARBA00023306"/>
    </source>
</evidence>
<dbReference type="InterPro" id="IPR003593">
    <property type="entry name" value="AAA+_ATPase"/>
</dbReference>
<dbReference type="SMART" id="SM00382">
    <property type="entry name" value="AAA"/>
    <property type="match status" value="1"/>
</dbReference>
<evidence type="ECO:0000256" key="7">
    <source>
        <dbReference type="ARBA" id="ARBA00022829"/>
    </source>
</evidence>
<dbReference type="GO" id="GO:0005886">
    <property type="term" value="C:plasma membrane"/>
    <property type="evidence" value="ECO:0007669"/>
    <property type="project" value="UniProtKB-SubCell"/>
</dbReference>
<dbReference type="GO" id="GO:0003677">
    <property type="term" value="F:DNA binding"/>
    <property type="evidence" value="ECO:0007669"/>
    <property type="project" value="UniProtKB-KW"/>
</dbReference>
<feature type="transmembrane region" description="Helical" evidence="16">
    <location>
        <begin position="20"/>
        <end position="37"/>
    </location>
</feature>
<organism evidence="18 19">
    <name type="scientific">Thermosediminibacter oceani (strain ATCC BAA-1034 / DSM 16646 / JW/IW-1228P)</name>
    <dbReference type="NCBI Taxonomy" id="555079"/>
    <lineage>
        <taxon>Bacteria</taxon>
        <taxon>Bacillati</taxon>
        <taxon>Bacillota</taxon>
        <taxon>Clostridia</taxon>
        <taxon>Thermosediminibacterales</taxon>
        <taxon>Thermosediminibacteraceae</taxon>
        <taxon>Thermosediminibacter</taxon>
    </lineage>
</organism>
<dbReference type="RefSeq" id="WP_013276019.1">
    <property type="nucleotide sequence ID" value="NC_014377.1"/>
</dbReference>
<keyword evidence="4" id="KW-0132">Cell division</keyword>
<dbReference type="SUPFAM" id="SSF46785">
    <property type="entry name" value="Winged helix' DNA-binding domain"/>
    <property type="match status" value="1"/>
</dbReference>
<evidence type="ECO:0000256" key="2">
    <source>
        <dbReference type="ARBA" id="ARBA00006474"/>
    </source>
</evidence>
<evidence type="ECO:0000256" key="5">
    <source>
        <dbReference type="ARBA" id="ARBA00022692"/>
    </source>
</evidence>
<keyword evidence="10" id="KW-0238">DNA-binding</keyword>
<evidence type="ECO:0000256" key="11">
    <source>
        <dbReference type="ARBA" id="ARBA00023136"/>
    </source>
</evidence>
<keyword evidence="11 16" id="KW-0472">Membrane</keyword>
<feature type="binding site" evidence="15">
    <location>
        <begin position="410"/>
        <end position="417"/>
    </location>
    <ligand>
        <name>ATP</name>
        <dbReference type="ChEBI" id="CHEBI:30616"/>
    </ligand>
</feature>
<dbReference type="AlphaFoldDB" id="D9S3K3"/>
<dbReference type="Proteomes" id="UP000000272">
    <property type="component" value="Chromosome"/>
</dbReference>
<keyword evidence="19" id="KW-1185">Reference proteome</keyword>
<dbReference type="PANTHER" id="PTHR22683">
    <property type="entry name" value="SPORULATION PROTEIN RELATED"/>
    <property type="match status" value="1"/>
</dbReference>
<dbReference type="Gene3D" id="3.30.980.40">
    <property type="match status" value="1"/>
</dbReference>
<dbReference type="Gene3D" id="1.10.10.10">
    <property type="entry name" value="Winged helix-like DNA-binding domain superfamily/Winged helix DNA-binding domain"/>
    <property type="match status" value="1"/>
</dbReference>
<dbReference type="InterPro" id="IPR025199">
    <property type="entry name" value="FtsK_4TM"/>
</dbReference>
<keyword evidence="7" id="KW-0159">Chromosome partition</keyword>
<accession>D9S3K3</accession>
<dbReference type="EMBL" id="CP002131">
    <property type="protein sequence ID" value="ADL07980.1"/>
    <property type="molecule type" value="Genomic_DNA"/>
</dbReference>
<sequence length="725" mass="79044">MKNPRKNVRSLHNDIRWEIYGILIICAGILGISSIYTDTVGTFGLLLKKNLRGMAGAGAPIIPSVVIVWGLYCILRKKSPDFTPRIYGLLMIMAITLVVLHISLHVQLLNLSILDRIRKSADMGEKGMGGGLLGELGTSILYGLFGPIGTYVVIGALLCIGIILATGVSISGIIKSLVEAKREKSAVKRPQIVNNAAAAVVEKANNKEDEKELDMEKTLILTAPDSSEADEKSKTAKTAETSDLTICADKQFNDSEYSLPPVSLLQKSSSKQGSFSEKELLNNAQILEKTLESFGIQARVVQVSCGPAITRFEVQPSPGVKVSRIVSLSDDIALSLAVPDVRIEAPIPGKAAIGIEVPNREISKVYFRDVIESPEFKNSASKLTIALGKDIAGKSIVADLADMPHLLIAGATGSGKSVCINTIITSILYKASPHEVKFMMIDPKVVELTTYNGIPHLLTPVLTDPKKAAAALNWMVSEMERRYQLFAQAGVREINRYNEISQENKLPKIVVIIDELADLMMVSPRDVEDSICRLAQMARAAGIHLVVATQRPSVDVITGLIKANIPSRISFAVSSQVDSRTILDMAGAEKLLGKGDMLFFPVGAAKPIRIQGAFLSEKEVEYVVEFIKKQMKPCYEKNLSDFKEPQSAKSDDNVDELFKEAVSVVIETGQASVSLLQRKLRIGYARAARLIDQMEEKGFIGGYEGTKPRQILITKEQFEKFFGES</sequence>
<comment type="similarity">
    <text evidence="2">Belongs to the FtsK/SpoIIIE/SftA family.</text>
</comment>
<dbReference type="Pfam" id="PF17854">
    <property type="entry name" value="FtsK_alpha"/>
    <property type="match status" value="1"/>
</dbReference>
<keyword evidence="6 15" id="KW-0547">Nucleotide-binding</keyword>
<evidence type="ECO:0000256" key="13">
    <source>
        <dbReference type="ARBA" id="ARBA00024986"/>
    </source>
</evidence>
<dbReference type="SUPFAM" id="SSF52540">
    <property type="entry name" value="P-loop containing nucleoside triphosphate hydrolases"/>
    <property type="match status" value="1"/>
</dbReference>
<evidence type="ECO:0000256" key="8">
    <source>
        <dbReference type="ARBA" id="ARBA00022840"/>
    </source>
</evidence>
<dbReference type="CDD" id="cd01127">
    <property type="entry name" value="TrwB_TraG_TraD_VirD4"/>
    <property type="match status" value="1"/>
</dbReference>
<keyword evidence="12" id="KW-0131">Cell cycle</keyword>
<evidence type="ECO:0000313" key="19">
    <source>
        <dbReference type="Proteomes" id="UP000000272"/>
    </source>
</evidence>
<dbReference type="eggNOG" id="COG1674">
    <property type="taxonomic scope" value="Bacteria"/>
</dbReference>
<dbReference type="STRING" id="555079.Toce_1223"/>
<dbReference type="InterPro" id="IPR050206">
    <property type="entry name" value="FtsK/SpoIIIE/SftA"/>
</dbReference>
<dbReference type="GO" id="GO:0005524">
    <property type="term" value="F:ATP binding"/>
    <property type="evidence" value="ECO:0007669"/>
    <property type="project" value="UniProtKB-UniRule"/>
</dbReference>
<feature type="transmembrane region" description="Helical" evidence="16">
    <location>
        <begin position="57"/>
        <end position="75"/>
    </location>
</feature>
<dbReference type="KEGG" id="toc:Toce_1223"/>
<keyword evidence="5 16" id="KW-0812">Transmembrane</keyword>
<comment type="subcellular location">
    <subcellularLocation>
        <location evidence="1">Cell membrane</location>
        <topology evidence="1">Multi-pass membrane protein</topology>
    </subcellularLocation>
</comment>
<evidence type="ECO:0000259" key="17">
    <source>
        <dbReference type="PROSITE" id="PS50901"/>
    </source>
</evidence>
<dbReference type="InterPro" id="IPR018541">
    <property type="entry name" value="Ftsk_gamma"/>
</dbReference>
<dbReference type="InterPro" id="IPR036390">
    <property type="entry name" value="WH_DNA-bd_sf"/>
</dbReference>
<dbReference type="InterPro" id="IPR036388">
    <property type="entry name" value="WH-like_DNA-bd_sf"/>
</dbReference>
<evidence type="ECO:0000256" key="14">
    <source>
        <dbReference type="ARBA" id="ARBA00025923"/>
    </source>
</evidence>
<dbReference type="Gene3D" id="3.40.50.300">
    <property type="entry name" value="P-loop containing nucleotide triphosphate hydrolases"/>
    <property type="match status" value="1"/>
</dbReference>
<keyword evidence="9 16" id="KW-1133">Transmembrane helix</keyword>
<comment type="function">
    <text evidence="13">Essential cell division protein that coordinates cell division and chromosome segregation. The N-terminus is involved in assembly of the cell-division machinery. The C-terminus functions as a DNA motor that moves dsDNA in an ATP-dependent manner towards the dif recombination site, which is located within the replication terminus region. Required for activation of the Xer recombinase, allowing activation of chromosome unlinking by recombination.</text>
</comment>
<evidence type="ECO:0000313" key="18">
    <source>
        <dbReference type="EMBL" id="ADL07980.1"/>
    </source>
</evidence>
<dbReference type="Pfam" id="PF13491">
    <property type="entry name" value="FtsK_4TM"/>
    <property type="match status" value="1"/>
</dbReference>
<dbReference type="PANTHER" id="PTHR22683:SF41">
    <property type="entry name" value="DNA TRANSLOCASE FTSK"/>
    <property type="match status" value="1"/>
</dbReference>
<evidence type="ECO:0000256" key="6">
    <source>
        <dbReference type="ARBA" id="ARBA00022741"/>
    </source>
</evidence>
<feature type="domain" description="FtsK" evidence="17">
    <location>
        <begin position="393"/>
        <end position="580"/>
    </location>
</feature>
<dbReference type="Pfam" id="PF01580">
    <property type="entry name" value="FtsK_SpoIIIE"/>
    <property type="match status" value="1"/>
</dbReference>
<reference evidence="18 19" key="1">
    <citation type="journal article" date="2010" name="Stand. Genomic Sci.">
        <title>Complete genome sequence of Thermosediminibacter oceani type strain (JW/IW-1228P).</title>
        <authorList>
            <person name="Pitluck S."/>
            <person name="Yasawong M."/>
            <person name="Munk C."/>
            <person name="Nolan M."/>
            <person name="Lapidus A."/>
            <person name="Lucas S."/>
            <person name="Glavina Del Rio T."/>
            <person name="Tice H."/>
            <person name="Cheng J.F."/>
            <person name="Bruce D."/>
            <person name="Detter C."/>
            <person name="Tapia R."/>
            <person name="Han C."/>
            <person name="Goodwin L."/>
            <person name="Liolios K."/>
            <person name="Ivanova N."/>
            <person name="Mavromatis K."/>
            <person name="Mikhailova N."/>
            <person name="Pati A."/>
            <person name="Chen A."/>
            <person name="Palaniappan K."/>
            <person name="Land M."/>
            <person name="Hauser L."/>
            <person name="Chang Y.J."/>
            <person name="Jeffries C.D."/>
            <person name="Rohde M."/>
            <person name="Spring S."/>
            <person name="Sikorski J."/>
            <person name="Goker M."/>
            <person name="Woyke T."/>
            <person name="Bristow J."/>
            <person name="Eisen J.A."/>
            <person name="Markowitz V."/>
            <person name="Hugenholtz P."/>
            <person name="Kyrpides N.C."/>
            <person name="Klenk H.P."/>
        </authorList>
    </citation>
    <scope>NUCLEOTIDE SEQUENCE [LARGE SCALE GENOMIC DNA]</scope>
    <source>
        <strain evidence="19">ATCC BAA-1034 / DSM 16646 / JW/IW-1228P</strain>
    </source>
</reference>
<evidence type="ECO:0000256" key="15">
    <source>
        <dbReference type="PROSITE-ProRule" id="PRU00289"/>
    </source>
</evidence>
<dbReference type="GO" id="GO:0007059">
    <property type="term" value="P:chromosome segregation"/>
    <property type="evidence" value="ECO:0007669"/>
    <property type="project" value="UniProtKB-KW"/>
</dbReference>
<evidence type="ECO:0000256" key="10">
    <source>
        <dbReference type="ARBA" id="ARBA00023125"/>
    </source>
</evidence>
<dbReference type="OrthoDB" id="9807790at2"/>
<keyword evidence="3" id="KW-1003">Cell membrane</keyword>
<protein>
    <submittedName>
        <fullName evidence="18">DNA translocase FtsK</fullName>
    </submittedName>
</protein>
<dbReference type="PROSITE" id="PS50901">
    <property type="entry name" value="FTSK"/>
    <property type="match status" value="1"/>
</dbReference>
<evidence type="ECO:0000256" key="1">
    <source>
        <dbReference type="ARBA" id="ARBA00004651"/>
    </source>
</evidence>
<proteinExistence type="inferred from homology"/>
<dbReference type="GO" id="GO:0051301">
    <property type="term" value="P:cell division"/>
    <property type="evidence" value="ECO:0007669"/>
    <property type="project" value="UniProtKB-KW"/>
</dbReference>
<feature type="transmembrane region" description="Helical" evidence="16">
    <location>
        <begin position="87"/>
        <end position="106"/>
    </location>
</feature>
<dbReference type="InterPro" id="IPR027417">
    <property type="entry name" value="P-loop_NTPase"/>
</dbReference>
<dbReference type="Pfam" id="PF09397">
    <property type="entry name" value="FtsK_gamma"/>
    <property type="match status" value="1"/>
</dbReference>
<feature type="transmembrane region" description="Helical" evidence="16">
    <location>
        <begin position="148"/>
        <end position="174"/>
    </location>
</feature>